<feature type="compositionally biased region" description="Basic and acidic residues" evidence="1">
    <location>
        <begin position="1327"/>
        <end position="1348"/>
    </location>
</feature>
<dbReference type="PANTHER" id="PTHR11319:SF35">
    <property type="entry name" value="OUTER MEMBRANE PROTEIN PMPC-RELATED"/>
    <property type="match status" value="1"/>
</dbReference>
<feature type="region of interest" description="Disordered" evidence="1">
    <location>
        <begin position="1359"/>
        <end position="1378"/>
    </location>
</feature>
<evidence type="ECO:0008006" key="5">
    <source>
        <dbReference type="Google" id="ProtNLM"/>
    </source>
</evidence>
<feature type="transmembrane region" description="Helical" evidence="2">
    <location>
        <begin position="851"/>
        <end position="871"/>
    </location>
</feature>
<sequence length="1396" mass="154472">MPSASSALIERLKRFLGFDRKAMFNIASPQYRDSDASAGLVPCASSESSGDVGAPLPSGGAPLCKDVRPSPPGVRLRMHCVVPSRPDHWCGARRGGDDTHGQQHDRQDLADRVQGEFSGDFGDTKPGPPRAPHGALPRLVGLPWEHGPERGGSLRGPLLLEMRHTRFMHNSAVDCSGFGTGGGMLLWRETVVVVDSSEFIHNSGWMGGALSVILSQQVNVTNVLFQENSVPSLGAGAALLVDIPSTHIGLRDITFHANLAPNFDAVFYLSKQAPLIHNFTSTDSRSHHYDTAACGLESDDAIPMQGVPKKLQLTFGERMPPVVLADTVVYMNVTRTREMIFNVTVHDSEDRQCCNMQQTFIHLGKAWHRSEEGEESQGEGNRLVGGDRTVEYSGSHAAFEGVTVEGVAGTVLSLFLNLSAAVTARDLQASPQTCTTANSTLQSSVSLEPIALRFEILFLHCPEGAVYNKDLRLCVPCPPNTIFFGIAPEGEAQCASCKGRNGLQCLGGATFAIDNGYWLSPNAAQCPSGDADCFFERVYKCDKSQACSSDEQFRIGTGLQSVASLKLCGDAYLETTVLCARCGDGHYMSIVTQECLQCSPEIAFIVLQAVGVISAIAIGILGLYYFFKFQITAMIANIQELTKNSEEGVDQMLVLEASSEKVASSGAVGIMLSYFGVISQTYLLYTDVIPPVFSGFLSATSVFNLPLTQLLSAECFAWYFAGDDSDEEEEKENTFNAFYMMYLIKGSIPGICILVFAAVYYYQHNMESLEARSSLVERSKLRAHQTLVKSNSQRDSSGEPANMSRRRNLGGLVTRAKMNSATRTDRSSAELAGRSLVFSERDATISVMFQLLTFLLVALHPVICTSMFLIFDCDPIHSSGEIEETPFWLRQYRYERCFWGTHYWVFWAVGLVVIVTFVFGLPIILLSLLRYLHSLKMVYVHESQMCAFRTTKRTRAQNIVSLLLEGERYLNVRPGDIIYVPENRLHVCTKEVCSPQSDEDDDSQDGRDNCDPKTGEEQRPSRPASKILFDAGRVRDSLMFGSSNEVRSIDKILQLQRKQRYDVHDARGNSLGVVVTKVYKRGDGPEKPGQAMLQSTHMVGNRLDSSTVQMYFGPYINCFKDQYYFWPFYDLIRRLFATSFVLLVRLIDDKLALLYAILVSIGALAVHSYYSPYVHSEDNQLQLAVLVNQCIIMAMLMQGQFHTGSFPEFSGTFLVSLQGILIVFLVLRAFTSVRAELELYIQLASKYFNSIRRRAWIIIQPYYVRCCPVEREDVLKKRRNRSNATTSGGKGSISGATVHSRDNREVAEIDSGDDSDREGPEEQELATSKHEHSIDTHHIEDSPERTDPLEDSASEVNVQLGGKRPMGLPFSKSKEIDQGTLQSVHENIMFGGDMAV</sequence>
<keyword evidence="2" id="KW-1133">Transmembrane helix</keyword>
<gene>
    <name evidence="3" type="ORF">CYMTET_48897</name>
</gene>
<reference evidence="3 4" key="1">
    <citation type="journal article" date="2015" name="Genome Biol. Evol.">
        <title>Comparative Genomics of a Bacterivorous Green Alga Reveals Evolutionary Causalities and Consequences of Phago-Mixotrophic Mode of Nutrition.</title>
        <authorList>
            <person name="Burns J.A."/>
            <person name="Paasch A."/>
            <person name="Narechania A."/>
            <person name="Kim E."/>
        </authorList>
    </citation>
    <scope>NUCLEOTIDE SEQUENCE [LARGE SCALE GENOMIC DNA]</scope>
    <source>
        <strain evidence="3 4">PLY_AMNH</strain>
    </source>
</reference>
<keyword evidence="4" id="KW-1185">Reference proteome</keyword>
<dbReference type="PANTHER" id="PTHR11319">
    <property type="entry name" value="G PROTEIN-COUPLED RECEPTOR-RELATED"/>
    <property type="match status" value="1"/>
</dbReference>
<dbReference type="EMBL" id="LGRX02033416">
    <property type="protein sequence ID" value="KAK3241325.1"/>
    <property type="molecule type" value="Genomic_DNA"/>
</dbReference>
<evidence type="ECO:0000256" key="2">
    <source>
        <dbReference type="SAM" id="Phobius"/>
    </source>
</evidence>
<accession>A0AAE0BT05</accession>
<dbReference type="SUPFAM" id="SSF57184">
    <property type="entry name" value="Growth factor receptor domain"/>
    <property type="match status" value="1"/>
</dbReference>
<feature type="transmembrane region" description="Helical" evidence="2">
    <location>
        <begin position="1153"/>
        <end position="1171"/>
    </location>
</feature>
<feature type="transmembrane region" description="Helical" evidence="2">
    <location>
        <begin position="739"/>
        <end position="762"/>
    </location>
</feature>
<keyword evidence="2" id="KW-0812">Transmembrane</keyword>
<dbReference type="Proteomes" id="UP001190700">
    <property type="component" value="Unassembled WGS sequence"/>
</dbReference>
<feature type="transmembrane region" description="Helical" evidence="2">
    <location>
        <begin position="602"/>
        <end position="627"/>
    </location>
</feature>
<feature type="compositionally biased region" description="Acidic residues" evidence="1">
    <location>
        <begin position="1308"/>
        <end position="1324"/>
    </location>
</feature>
<protein>
    <recommendedName>
        <fullName evidence="5">Transmembrane protein</fullName>
    </recommendedName>
</protein>
<feature type="region of interest" description="Disordered" evidence="1">
    <location>
        <begin position="994"/>
        <end position="1025"/>
    </location>
</feature>
<keyword evidence="2" id="KW-0472">Membrane</keyword>
<feature type="region of interest" description="Disordered" evidence="1">
    <location>
        <begin position="786"/>
        <end position="805"/>
    </location>
</feature>
<name>A0AAE0BT05_9CHLO</name>
<feature type="compositionally biased region" description="Basic and acidic residues" evidence="1">
    <location>
        <begin position="1004"/>
        <end position="1020"/>
    </location>
</feature>
<evidence type="ECO:0000256" key="1">
    <source>
        <dbReference type="SAM" id="MobiDB-lite"/>
    </source>
</evidence>
<dbReference type="InterPro" id="IPR009030">
    <property type="entry name" value="Growth_fac_rcpt_cys_sf"/>
</dbReference>
<proteinExistence type="predicted"/>
<feature type="region of interest" description="Disordered" evidence="1">
    <location>
        <begin position="45"/>
        <end position="67"/>
    </location>
</feature>
<evidence type="ECO:0000313" key="4">
    <source>
        <dbReference type="Proteomes" id="UP001190700"/>
    </source>
</evidence>
<feature type="transmembrane region" description="Helical" evidence="2">
    <location>
        <begin position="904"/>
        <end position="929"/>
    </location>
</feature>
<evidence type="ECO:0000313" key="3">
    <source>
        <dbReference type="EMBL" id="KAK3241325.1"/>
    </source>
</evidence>
<feature type="transmembrane region" description="Helical" evidence="2">
    <location>
        <begin position="662"/>
        <end position="685"/>
    </location>
</feature>
<feature type="region of interest" description="Disordered" evidence="1">
    <location>
        <begin position="1278"/>
        <end position="1352"/>
    </location>
</feature>
<feature type="transmembrane region" description="Helical" evidence="2">
    <location>
        <begin position="1213"/>
        <end position="1230"/>
    </location>
</feature>
<comment type="caution">
    <text evidence="3">The sequence shown here is derived from an EMBL/GenBank/DDBJ whole genome shotgun (WGS) entry which is preliminary data.</text>
</comment>
<organism evidence="3 4">
    <name type="scientific">Cymbomonas tetramitiformis</name>
    <dbReference type="NCBI Taxonomy" id="36881"/>
    <lineage>
        <taxon>Eukaryota</taxon>
        <taxon>Viridiplantae</taxon>
        <taxon>Chlorophyta</taxon>
        <taxon>Pyramimonadophyceae</taxon>
        <taxon>Pyramimonadales</taxon>
        <taxon>Pyramimonadaceae</taxon>
        <taxon>Cymbomonas</taxon>
    </lineage>
</organism>